<dbReference type="InterPro" id="IPR021241">
    <property type="entry name" value="CsiV"/>
</dbReference>
<dbReference type="Proteomes" id="UP000250928">
    <property type="component" value="Unassembled WGS sequence"/>
</dbReference>
<evidence type="ECO:0000256" key="2">
    <source>
        <dbReference type="SAM" id="SignalP"/>
    </source>
</evidence>
<dbReference type="Pfam" id="PF10972">
    <property type="entry name" value="CsiV"/>
    <property type="match status" value="1"/>
</dbReference>
<reference evidence="3 4" key="1">
    <citation type="submission" date="2018-01" db="EMBL/GenBank/DDBJ databases">
        <title>Novel co-symbiosis in the lucinid bivalve Phacoides pectinatus.</title>
        <authorList>
            <person name="Lim S.J."/>
            <person name="Davis B.G."/>
            <person name="Gill D.E."/>
            <person name="Engel A.S."/>
            <person name="Anderson L.C."/>
            <person name="Campbell B.J."/>
        </authorList>
    </citation>
    <scope>NUCLEOTIDE SEQUENCE [LARGE SCALE GENOMIC DNA]</scope>
    <source>
        <strain evidence="3">N3_P5</strain>
    </source>
</reference>
<evidence type="ECO:0008006" key="5">
    <source>
        <dbReference type="Google" id="ProtNLM"/>
    </source>
</evidence>
<organism evidence="3 4">
    <name type="scientific">Candidatus Sedimenticola endophacoides</name>
    <dbReference type="NCBI Taxonomy" id="2548426"/>
    <lineage>
        <taxon>Bacteria</taxon>
        <taxon>Pseudomonadati</taxon>
        <taxon>Pseudomonadota</taxon>
        <taxon>Gammaproteobacteria</taxon>
        <taxon>Chromatiales</taxon>
        <taxon>Sedimenticolaceae</taxon>
        <taxon>Sedimenticola</taxon>
    </lineage>
</organism>
<sequence>MPIPRTLTEKMDSRMRNSPLFPALILLLSLVTPARAQQAAAEPDAVQLYDIELILFARLGAAAANSEGWPEDPGVPDYSRAFAIQEALTPGALQLLPPGQRLLGAEAARLARSGRLEPLLHLAWRQPGLEPGRAGPVYLRSAETVDGALPRLEGTVTITRQRYLHADLDLLLRDHRFVPGAGSLFDKRPGYRFVEHRKMRSGELHYIDHPLAGALIKIEKYTPPEPPAPPQAEPAVPPSEVRTAPPPPSGG</sequence>
<evidence type="ECO:0000313" key="4">
    <source>
        <dbReference type="Proteomes" id="UP000250928"/>
    </source>
</evidence>
<feature type="signal peptide" evidence="2">
    <location>
        <begin position="1"/>
        <end position="36"/>
    </location>
</feature>
<proteinExistence type="predicted"/>
<feature type="chain" id="PRO_5026764019" description="Peptidoglycan-binding protein CsiV" evidence="2">
    <location>
        <begin position="37"/>
        <end position="251"/>
    </location>
</feature>
<accession>A0A6N4DME3</accession>
<dbReference type="AlphaFoldDB" id="A0A6N4DME3"/>
<protein>
    <recommendedName>
        <fullName evidence="5">Peptidoglycan-binding protein CsiV</fullName>
    </recommendedName>
</protein>
<evidence type="ECO:0000313" key="3">
    <source>
        <dbReference type="EMBL" id="PUD98396.1"/>
    </source>
</evidence>
<dbReference type="EMBL" id="PQCO01000308">
    <property type="protein sequence ID" value="PUD98396.1"/>
    <property type="molecule type" value="Genomic_DNA"/>
</dbReference>
<feature type="compositionally biased region" description="Pro residues" evidence="1">
    <location>
        <begin position="223"/>
        <end position="237"/>
    </location>
</feature>
<gene>
    <name evidence="3" type="ORF">C3L24_12865</name>
</gene>
<name>A0A6N4DME3_9GAMM</name>
<comment type="caution">
    <text evidence="3">The sequence shown here is derived from an EMBL/GenBank/DDBJ whole genome shotgun (WGS) entry which is preliminary data.</text>
</comment>
<keyword evidence="2" id="KW-0732">Signal</keyword>
<evidence type="ECO:0000256" key="1">
    <source>
        <dbReference type="SAM" id="MobiDB-lite"/>
    </source>
</evidence>
<feature type="region of interest" description="Disordered" evidence="1">
    <location>
        <begin position="220"/>
        <end position="251"/>
    </location>
</feature>